<reference evidence="14" key="1">
    <citation type="journal article" date="2014" name="Int. J. Syst. Evol. Microbiol.">
        <title>Complete genome sequence of Corynebacterium casei LMG S-19264T (=DSM 44701T), isolated from a smear-ripened cheese.</title>
        <authorList>
            <consortium name="US DOE Joint Genome Institute (JGI-PGF)"/>
            <person name="Walter F."/>
            <person name="Albersmeier A."/>
            <person name="Kalinowski J."/>
            <person name="Ruckert C."/>
        </authorList>
    </citation>
    <scope>NUCLEOTIDE SEQUENCE</scope>
    <source>
        <strain evidence="14">NBRC 101628</strain>
    </source>
</reference>
<dbReference type="GO" id="GO:0003677">
    <property type="term" value="F:DNA binding"/>
    <property type="evidence" value="ECO:0007669"/>
    <property type="project" value="UniProtKB-UniRule"/>
</dbReference>
<dbReference type="RefSeq" id="WP_095504687.1">
    <property type="nucleotide sequence ID" value="NZ_BSNC01000006.1"/>
</dbReference>
<dbReference type="InterPro" id="IPR011010">
    <property type="entry name" value="DNA_brk_join_enz"/>
</dbReference>
<keyword evidence="10 11" id="KW-0131">Cell cycle</keyword>
<dbReference type="InterPro" id="IPR050090">
    <property type="entry name" value="Tyrosine_recombinase_XerCD"/>
</dbReference>
<dbReference type="InterPro" id="IPR002104">
    <property type="entry name" value="Integrase_catalytic"/>
</dbReference>
<evidence type="ECO:0000259" key="13">
    <source>
        <dbReference type="PROSITE" id="PS51900"/>
    </source>
</evidence>
<dbReference type="GO" id="GO:0009037">
    <property type="term" value="F:tyrosine-based site-specific recombinase activity"/>
    <property type="evidence" value="ECO:0007669"/>
    <property type="project" value="UniProtKB-UniRule"/>
</dbReference>
<dbReference type="Pfam" id="PF00589">
    <property type="entry name" value="Phage_integrase"/>
    <property type="match status" value="1"/>
</dbReference>
<dbReference type="PROSITE" id="PS51900">
    <property type="entry name" value="CB"/>
    <property type="match status" value="1"/>
</dbReference>
<dbReference type="GO" id="GO:0007059">
    <property type="term" value="P:chromosome segregation"/>
    <property type="evidence" value="ECO:0007669"/>
    <property type="project" value="UniProtKB-UniRule"/>
</dbReference>
<dbReference type="Proteomes" id="UP001161422">
    <property type="component" value="Unassembled WGS sequence"/>
</dbReference>
<evidence type="ECO:0000256" key="6">
    <source>
        <dbReference type="ARBA" id="ARBA00022829"/>
    </source>
</evidence>
<protein>
    <recommendedName>
        <fullName evidence="3 11">Tyrosine recombinase XerC</fullName>
    </recommendedName>
</protein>
<dbReference type="GO" id="GO:0051301">
    <property type="term" value="P:cell division"/>
    <property type="evidence" value="ECO:0007669"/>
    <property type="project" value="UniProtKB-UniRule"/>
</dbReference>
<dbReference type="PANTHER" id="PTHR30349:SF81">
    <property type="entry name" value="TYROSINE RECOMBINASE XERC"/>
    <property type="match status" value="1"/>
</dbReference>
<dbReference type="InterPro" id="IPR011931">
    <property type="entry name" value="Recomb_XerC"/>
</dbReference>
<dbReference type="InterPro" id="IPR044068">
    <property type="entry name" value="CB"/>
</dbReference>
<keyword evidence="5 11" id="KW-0132">Cell division</keyword>
<feature type="active site" evidence="11">
    <location>
        <position position="242"/>
    </location>
</feature>
<keyword evidence="7 11" id="KW-0229">DNA integration</keyword>
<feature type="active site" evidence="11">
    <location>
        <position position="265"/>
    </location>
</feature>
<keyword evidence="8 11" id="KW-0238">DNA-binding</keyword>
<dbReference type="AlphaFoldDB" id="A0AA37RY89"/>
<name>A0AA37RY89_9GAMM</name>
<feature type="active site" evidence="11">
    <location>
        <position position="239"/>
    </location>
</feature>
<keyword evidence="4 11" id="KW-0963">Cytoplasm</keyword>
<evidence type="ECO:0000256" key="8">
    <source>
        <dbReference type="ARBA" id="ARBA00023125"/>
    </source>
</evidence>
<comment type="subunit">
    <text evidence="11">Forms a cyclic heterotetrameric complex composed of two molecules of XerC and two molecules of XerD.</text>
</comment>
<dbReference type="GO" id="GO:0006313">
    <property type="term" value="P:DNA transposition"/>
    <property type="evidence" value="ECO:0007669"/>
    <property type="project" value="UniProtKB-UniRule"/>
</dbReference>
<dbReference type="EMBL" id="BSNC01000006">
    <property type="protein sequence ID" value="GLP97473.1"/>
    <property type="molecule type" value="Genomic_DNA"/>
</dbReference>
<evidence type="ECO:0000256" key="4">
    <source>
        <dbReference type="ARBA" id="ARBA00022490"/>
    </source>
</evidence>
<evidence type="ECO:0000256" key="9">
    <source>
        <dbReference type="ARBA" id="ARBA00023172"/>
    </source>
</evidence>
<proteinExistence type="inferred from homology"/>
<evidence type="ECO:0000259" key="12">
    <source>
        <dbReference type="PROSITE" id="PS51898"/>
    </source>
</evidence>
<evidence type="ECO:0000256" key="3">
    <source>
        <dbReference type="ARBA" id="ARBA00015804"/>
    </source>
</evidence>
<keyword evidence="6 11" id="KW-0159">Chromosome partition</keyword>
<reference evidence="14" key="2">
    <citation type="submission" date="2023-01" db="EMBL/GenBank/DDBJ databases">
        <title>Draft genome sequence of Paraferrimonas sedimenticola strain NBRC 101628.</title>
        <authorList>
            <person name="Sun Q."/>
            <person name="Mori K."/>
        </authorList>
    </citation>
    <scope>NUCLEOTIDE SEQUENCE</scope>
    <source>
        <strain evidence="14">NBRC 101628</strain>
    </source>
</reference>
<evidence type="ECO:0000256" key="5">
    <source>
        <dbReference type="ARBA" id="ARBA00022618"/>
    </source>
</evidence>
<dbReference type="CDD" id="cd00798">
    <property type="entry name" value="INT_XerDC_C"/>
    <property type="match status" value="1"/>
</dbReference>
<evidence type="ECO:0000313" key="14">
    <source>
        <dbReference type="EMBL" id="GLP97473.1"/>
    </source>
</evidence>
<feature type="active site" evidence="11">
    <location>
        <position position="170"/>
    </location>
</feature>
<feature type="domain" description="Tyr recombinase" evidence="12">
    <location>
        <begin position="107"/>
        <end position="287"/>
    </location>
</feature>
<dbReference type="HAMAP" id="MF_01808">
    <property type="entry name" value="Recomb_XerC_XerD"/>
    <property type="match status" value="1"/>
</dbReference>
<comment type="caution">
    <text evidence="14">The sequence shown here is derived from an EMBL/GenBank/DDBJ whole genome shotgun (WGS) entry which is preliminary data.</text>
</comment>
<evidence type="ECO:0000256" key="2">
    <source>
        <dbReference type="ARBA" id="ARBA00006657"/>
    </source>
</evidence>
<dbReference type="NCBIfam" id="TIGR02224">
    <property type="entry name" value="recomb_XerC"/>
    <property type="match status" value="1"/>
</dbReference>
<dbReference type="Gene3D" id="1.10.443.10">
    <property type="entry name" value="Intergrase catalytic core"/>
    <property type="match status" value="1"/>
</dbReference>
<dbReference type="InterPro" id="IPR010998">
    <property type="entry name" value="Integrase_recombinase_N"/>
</dbReference>
<dbReference type="SUPFAM" id="SSF56349">
    <property type="entry name" value="DNA breaking-rejoining enzymes"/>
    <property type="match status" value="1"/>
</dbReference>
<organism evidence="14 15">
    <name type="scientific">Paraferrimonas sedimenticola</name>
    <dbReference type="NCBI Taxonomy" id="375674"/>
    <lineage>
        <taxon>Bacteria</taxon>
        <taxon>Pseudomonadati</taxon>
        <taxon>Pseudomonadota</taxon>
        <taxon>Gammaproteobacteria</taxon>
        <taxon>Alteromonadales</taxon>
        <taxon>Ferrimonadaceae</taxon>
        <taxon>Paraferrimonas</taxon>
    </lineage>
</organism>
<evidence type="ECO:0000256" key="7">
    <source>
        <dbReference type="ARBA" id="ARBA00022908"/>
    </source>
</evidence>
<dbReference type="Pfam" id="PF02899">
    <property type="entry name" value="Phage_int_SAM_1"/>
    <property type="match status" value="1"/>
</dbReference>
<dbReference type="InterPro" id="IPR013762">
    <property type="entry name" value="Integrase-like_cat_sf"/>
</dbReference>
<feature type="active site" description="O-(3'-phospho-DNA)-tyrosine intermediate" evidence="11">
    <location>
        <position position="274"/>
    </location>
</feature>
<dbReference type="PROSITE" id="PS51898">
    <property type="entry name" value="TYR_RECOMBINASE"/>
    <property type="match status" value="1"/>
</dbReference>
<comment type="function">
    <text evidence="11">Site-specific tyrosine recombinase, which acts by catalyzing the cutting and rejoining of the recombining DNA molecules. The XerC-XerD complex is essential to convert dimers of the bacterial chromosome into monomers to permit their segregation at cell division. It also contributes to the segregational stability of plasmids.</text>
</comment>
<evidence type="ECO:0000313" key="15">
    <source>
        <dbReference type="Proteomes" id="UP001161422"/>
    </source>
</evidence>
<evidence type="ECO:0000256" key="11">
    <source>
        <dbReference type="HAMAP-Rule" id="MF_01808"/>
    </source>
</evidence>
<dbReference type="PANTHER" id="PTHR30349">
    <property type="entry name" value="PHAGE INTEGRASE-RELATED"/>
    <property type="match status" value="1"/>
</dbReference>
<sequence>MDWLAEYRQHLASERVYSAHTVRLYLFELERIQSLICGDADTRVDWTRLNSAQLQGAMIGLKKQGLSAKSIGLSLSALKGLYQYLLRCDAIEDSPAENLIAPKVGKVLPKNLDADSIDALLSIDDKDPISLRDLAIMELFYSSGLRLAELSALDEADLNFDEGLVSVLGKGNKQRILPMGRKAIQALQAWLAVRTDMATVGENALFVSQRGGRLSHRAIQARLSHWAQKQGLPAGVHPHKLRHSFATHMLESSADLRSVQELLGHANLSTTQVYTHLDFQHLASVYDQAHPRAAIETSASNKKAKS</sequence>
<dbReference type="InterPro" id="IPR004107">
    <property type="entry name" value="Integrase_SAM-like_N"/>
</dbReference>
<accession>A0AA37RY89</accession>
<keyword evidence="9 11" id="KW-0233">DNA recombination</keyword>
<feature type="domain" description="Core-binding (CB)" evidence="13">
    <location>
        <begin position="1"/>
        <end position="86"/>
    </location>
</feature>
<dbReference type="Gene3D" id="1.10.150.130">
    <property type="match status" value="1"/>
</dbReference>
<comment type="similarity">
    <text evidence="2 11">Belongs to the 'phage' integrase family. XerC subfamily.</text>
</comment>
<dbReference type="InterPro" id="IPR023009">
    <property type="entry name" value="Tyrosine_recombinase_XerC/XerD"/>
</dbReference>
<feature type="active site" evidence="11">
    <location>
        <position position="146"/>
    </location>
</feature>
<evidence type="ECO:0000256" key="1">
    <source>
        <dbReference type="ARBA" id="ARBA00004496"/>
    </source>
</evidence>
<comment type="subcellular location">
    <subcellularLocation>
        <location evidence="1 11">Cytoplasm</location>
    </subcellularLocation>
</comment>
<gene>
    <name evidence="11 14" type="primary">xerC</name>
    <name evidence="14" type="ORF">GCM10007895_27800</name>
</gene>
<dbReference type="GO" id="GO:0005737">
    <property type="term" value="C:cytoplasm"/>
    <property type="evidence" value="ECO:0007669"/>
    <property type="project" value="UniProtKB-SubCell"/>
</dbReference>
<keyword evidence="15" id="KW-1185">Reference proteome</keyword>
<dbReference type="SUPFAM" id="SSF47823">
    <property type="entry name" value="lambda integrase-like, N-terminal domain"/>
    <property type="match status" value="1"/>
</dbReference>
<evidence type="ECO:0000256" key="10">
    <source>
        <dbReference type="ARBA" id="ARBA00023306"/>
    </source>
</evidence>